<organism evidence="2 3">
    <name type="scientific">Flectobacillus roseus</name>
    <dbReference type="NCBI Taxonomy" id="502259"/>
    <lineage>
        <taxon>Bacteria</taxon>
        <taxon>Pseudomonadati</taxon>
        <taxon>Bacteroidota</taxon>
        <taxon>Cytophagia</taxon>
        <taxon>Cytophagales</taxon>
        <taxon>Flectobacillaceae</taxon>
        <taxon>Flectobacillus</taxon>
    </lineage>
</organism>
<comment type="caution">
    <text evidence="2">The sequence shown here is derived from an EMBL/GenBank/DDBJ whole genome shotgun (WGS) entry which is preliminary data.</text>
</comment>
<dbReference type="Proteomes" id="UP001236507">
    <property type="component" value="Unassembled WGS sequence"/>
</dbReference>
<reference evidence="2 3" key="1">
    <citation type="submission" date="2023-05" db="EMBL/GenBank/DDBJ databases">
        <title>Novel species of genus Flectobacillus isolated from stream in China.</title>
        <authorList>
            <person name="Lu H."/>
        </authorList>
    </citation>
    <scope>NUCLEOTIDE SEQUENCE [LARGE SCALE GENOMIC DNA]</scope>
    <source>
        <strain evidence="2 3">KCTC 42575</strain>
    </source>
</reference>
<feature type="signal peptide" evidence="1">
    <location>
        <begin position="1"/>
        <end position="25"/>
    </location>
</feature>
<proteinExistence type="predicted"/>
<gene>
    <name evidence="2" type="ORF">QM524_12525</name>
</gene>
<name>A0ABT6YA97_9BACT</name>
<evidence type="ECO:0000313" key="2">
    <source>
        <dbReference type="EMBL" id="MDI9860038.1"/>
    </source>
</evidence>
<keyword evidence="1" id="KW-0732">Signal</keyword>
<feature type="chain" id="PRO_5047413172" evidence="1">
    <location>
        <begin position="26"/>
        <end position="139"/>
    </location>
</feature>
<keyword evidence="3" id="KW-1185">Reference proteome</keyword>
<evidence type="ECO:0000313" key="3">
    <source>
        <dbReference type="Proteomes" id="UP001236507"/>
    </source>
</evidence>
<dbReference type="RefSeq" id="WP_283344864.1">
    <property type="nucleotide sequence ID" value="NZ_JASHIF010000009.1"/>
</dbReference>
<sequence>MNKTFVKYLLSLVFLVLSFTNQLMARSHKEGDIVASFSNTNSTFHNTLLESHQTAVFSVPVTERGEKVFFDANEKEVEEDEATLASSDHIQAGNAIASLFFSWYQNLIQLRSPQFSSYSKNLLQLSPNKLFIVFGVFRL</sequence>
<dbReference type="EMBL" id="JASHIF010000009">
    <property type="protein sequence ID" value="MDI9860038.1"/>
    <property type="molecule type" value="Genomic_DNA"/>
</dbReference>
<evidence type="ECO:0000256" key="1">
    <source>
        <dbReference type="SAM" id="SignalP"/>
    </source>
</evidence>
<accession>A0ABT6YA97</accession>
<protein>
    <submittedName>
        <fullName evidence="2">Uncharacterized protein</fullName>
    </submittedName>
</protein>